<dbReference type="AlphaFoldDB" id="A0AAW6PCB3"/>
<dbReference type="Proteomes" id="UP001220662">
    <property type="component" value="Unassembled WGS sequence"/>
</dbReference>
<evidence type="ECO:0000313" key="2">
    <source>
        <dbReference type="Proteomes" id="UP001220662"/>
    </source>
</evidence>
<accession>A0AAW6PCB3</accession>
<reference evidence="1" key="1">
    <citation type="submission" date="2023-03" db="EMBL/GenBank/DDBJ databases">
        <title>Draft assemblies of triclosan tolerant bacteria isolated from returned activated sludge.</title>
        <authorList>
            <person name="Van Hamelsveld S."/>
        </authorList>
    </citation>
    <scope>NUCLEOTIDE SEQUENCE</scope>
    <source>
        <strain evidence="1">GW210015_S63</strain>
    </source>
</reference>
<dbReference type="RefSeq" id="WP_152623795.1">
    <property type="nucleotide sequence ID" value="NZ_CP141948.1"/>
</dbReference>
<name>A0AAW6PCB3_9PSED</name>
<organism evidence="1 2">
    <name type="scientific">Pseudomonas citronellolis</name>
    <dbReference type="NCBI Taxonomy" id="53408"/>
    <lineage>
        <taxon>Bacteria</taxon>
        <taxon>Pseudomonadati</taxon>
        <taxon>Pseudomonadota</taxon>
        <taxon>Gammaproteobacteria</taxon>
        <taxon>Pseudomonadales</taxon>
        <taxon>Pseudomonadaceae</taxon>
        <taxon>Pseudomonas</taxon>
    </lineage>
</organism>
<sequence length="159" mass="18748">MVIGDVDNLAFEFLSLGNGVGELYLLVKGQRIGPESWDYDLASMKNAWLYECKDRDRRYYPALLSFSSKELAQIWYCVLYEYEDKRCERYRFLNIGGEDIGRIFFYSIPYLLDGWGVGLVQSDAEERFFIFDEDKDIYIDVTVGRGYFYSLVMSLIERF</sequence>
<protein>
    <submittedName>
        <fullName evidence="1">Uncharacterized protein</fullName>
    </submittedName>
</protein>
<evidence type="ECO:0000313" key="1">
    <source>
        <dbReference type="EMBL" id="MDF3845571.1"/>
    </source>
</evidence>
<comment type="caution">
    <text evidence="1">The sequence shown here is derived from an EMBL/GenBank/DDBJ whole genome shotgun (WGS) entry which is preliminary data.</text>
</comment>
<proteinExistence type="predicted"/>
<gene>
    <name evidence="1" type="ORF">P3W55_28020</name>
</gene>
<dbReference type="EMBL" id="JARJLR010000468">
    <property type="protein sequence ID" value="MDF3845571.1"/>
    <property type="molecule type" value="Genomic_DNA"/>
</dbReference>